<feature type="transmembrane region" description="Helical" evidence="7">
    <location>
        <begin position="383"/>
        <end position="401"/>
    </location>
</feature>
<evidence type="ECO:0000313" key="9">
    <source>
        <dbReference type="EMBL" id="SMG45565.1"/>
    </source>
</evidence>
<dbReference type="RefSeq" id="WP_085494930.1">
    <property type="nucleotide sequence ID" value="NZ_FXAZ01000003.1"/>
</dbReference>
<dbReference type="InterPro" id="IPR001750">
    <property type="entry name" value="ND/Mrp_TM"/>
</dbReference>
<feature type="transmembrane region" description="Helical" evidence="7">
    <location>
        <begin position="352"/>
        <end position="371"/>
    </location>
</feature>
<feature type="transmembrane region" description="Helical" evidence="7">
    <location>
        <begin position="187"/>
        <end position="212"/>
    </location>
</feature>
<keyword evidence="10" id="KW-1185">Reference proteome</keyword>
<dbReference type="NCBIfam" id="TIGR01972">
    <property type="entry name" value="NDH_I_M"/>
    <property type="match status" value="1"/>
</dbReference>
<accession>A0A1X7KW61</accession>
<evidence type="ECO:0000256" key="6">
    <source>
        <dbReference type="RuleBase" id="RU000320"/>
    </source>
</evidence>
<dbReference type="GO" id="GO:0005886">
    <property type="term" value="C:plasma membrane"/>
    <property type="evidence" value="ECO:0007669"/>
    <property type="project" value="UniProtKB-SubCell"/>
</dbReference>
<evidence type="ECO:0000256" key="4">
    <source>
        <dbReference type="ARBA" id="ARBA00022989"/>
    </source>
</evidence>
<comment type="subcellular location">
    <subcellularLocation>
        <location evidence="1">Cell membrane</location>
        <topology evidence="1">Multi-pass membrane protein</topology>
    </subcellularLocation>
    <subcellularLocation>
        <location evidence="6">Membrane</location>
        <topology evidence="6">Multi-pass membrane protein</topology>
    </subcellularLocation>
</comment>
<feature type="transmembrane region" description="Helical" evidence="7">
    <location>
        <begin position="35"/>
        <end position="56"/>
    </location>
</feature>
<name>A0A1X7KW61_9BACL</name>
<feature type="transmembrane region" description="Helical" evidence="7">
    <location>
        <begin position="499"/>
        <end position="517"/>
    </location>
</feature>
<dbReference type="InterPro" id="IPR003918">
    <property type="entry name" value="NADH_UbQ_OxRdtase"/>
</dbReference>
<protein>
    <submittedName>
        <fullName evidence="9">NADH-quinone oxidoreductase subunit M</fullName>
    </submittedName>
</protein>
<keyword evidence="3 6" id="KW-0812">Transmembrane</keyword>
<gene>
    <name evidence="9" type="ORF">SAMN06295960_2768</name>
</gene>
<dbReference type="STRING" id="1852522.SAMN06295960_2768"/>
<feature type="transmembrane region" description="Helical" evidence="7">
    <location>
        <begin position="413"/>
        <end position="436"/>
    </location>
</feature>
<evidence type="ECO:0000256" key="3">
    <source>
        <dbReference type="ARBA" id="ARBA00022692"/>
    </source>
</evidence>
<dbReference type="EMBL" id="FXAZ01000003">
    <property type="protein sequence ID" value="SMG45565.1"/>
    <property type="molecule type" value="Genomic_DNA"/>
</dbReference>
<feature type="transmembrane region" description="Helical" evidence="7">
    <location>
        <begin position="323"/>
        <end position="345"/>
    </location>
</feature>
<feature type="transmembrane region" description="Helical" evidence="7">
    <location>
        <begin position="259"/>
        <end position="281"/>
    </location>
</feature>
<organism evidence="9 10">
    <name type="scientific">Paenibacillus aquistagni</name>
    <dbReference type="NCBI Taxonomy" id="1852522"/>
    <lineage>
        <taxon>Bacteria</taxon>
        <taxon>Bacillati</taxon>
        <taxon>Bacillota</taxon>
        <taxon>Bacilli</taxon>
        <taxon>Bacillales</taxon>
        <taxon>Paenibacillaceae</taxon>
        <taxon>Paenibacillus</taxon>
    </lineage>
</organism>
<dbReference type="GO" id="GO:0015990">
    <property type="term" value="P:electron transport coupled proton transport"/>
    <property type="evidence" value="ECO:0007669"/>
    <property type="project" value="TreeGrafter"/>
</dbReference>
<evidence type="ECO:0000256" key="7">
    <source>
        <dbReference type="SAM" id="Phobius"/>
    </source>
</evidence>
<dbReference type="GO" id="GO:0003954">
    <property type="term" value="F:NADH dehydrogenase activity"/>
    <property type="evidence" value="ECO:0007669"/>
    <property type="project" value="TreeGrafter"/>
</dbReference>
<evidence type="ECO:0000256" key="2">
    <source>
        <dbReference type="ARBA" id="ARBA00009025"/>
    </source>
</evidence>
<feature type="transmembrane region" description="Helical" evidence="7">
    <location>
        <begin position="293"/>
        <end position="317"/>
    </location>
</feature>
<dbReference type="InterPro" id="IPR010227">
    <property type="entry name" value="NADH_Q_OxRdtase_chainM/4"/>
</dbReference>
<dbReference type="PRINTS" id="PR01437">
    <property type="entry name" value="NUOXDRDTASE4"/>
</dbReference>
<dbReference type="AlphaFoldDB" id="A0A1X7KW61"/>
<dbReference type="OrthoDB" id="9811718at2"/>
<sequence length="540" mass="58883">MLQEWSQLPWLSLIVFSPILGVIVLLLVPKDRRRFIQVIGAGTALISLLLSLLVYIGTRNAGMVQALTERYDWISIPLNLDLARPQGIASWSFQIPYHLAIDGLSLPLVLMTAIIAFGAACASWSIRHRLKTYMICFLLLEVGMLGVFMARDLFLFFMFFEWTLVPLFFLIGIWGGMKREQAANRFLVYNGIGSALMLVAFMIITATAGFGIDPAASHKGQFIYSGELPFLLQQLQQQGSLAMMQLPDNPFYLSEGWKMGAFVLLLIAFGIKLPMFPFHTWMLRVHAEAPAPIVMLHSGVLLKMGAYGLIQFGMVLLPTQMAAFAKFIAVLGVINILYGALLALVQKEWRLVLAYSSMSHMGFILFGAAAMNEIGLQGAVLQMVSHGFISALFFLLIGALYERTSTTRLGELGGLVASAPWLSGLLLLAGLASLGLPGLSQFPAELLALIGLFDSMPIPAILGALGLVLSAAYVLRAVLRTTYGTPSRGNERLYDLRSIDAVPAVMLGIGIIILGIWPGLVQAPIEAGIEQVIHVLTVRG</sequence>
<evidence type="ECO:0000256" key="1">
    <source>
        <dbReference type="ARBA" id="ARBA00004651"/>
    </source>
</evidence>
<feature type="transmembrane region" description="Helical" evidence="7">
    <location>
        <begin position="104"/>
        <end position="126"/>
    </location>
</feature>
<comment type="similarity">
    <text evidence="2">Belongs to the complex I subunit 4 family.</text>
</comment>
<reference evidence="9 10" key="1">
    <citation type="submission" date="2017-04" db="EMBL/GenBank/DDBJ databases">
        <authorList>
            <person name="Afonso C.L."/>
            <person name="Miller P.J."/>
            <person name="Scott M.A."/>
            <person name="Spackman E."/>
            <person name="Goraichik I."/>
            <person name="Dimitrov K.M."/>
            <person name="Suarez D.L."/>
            <person name="Swayne D.E."/>
        </authorList>
    </citation>
    <scope>NUCLEOTIDE SEQUENCE [LARGE SCALE GENOMIC DNA]</scope>
    <source>
        <strain evidence="9 10">11</strain>
    </source>
</reference>
<dbReference type="GO" id="GO:0008137">
    <property type="term" value="F:NADH dehydrogenase (ubiquinone) activity"/>
    <property type="evidence" value="ECO:0007669"/>
    <property type="project" value="InterPro"/>
</dbReference>
<feature type="transmembrane region" description="Helical" evidence="7">
    <location>
        <begin position="456"/>
        <end position="479"/>
    </location>
</feature>
<dbReference type="GO" id="GO:0048039">
    <property type="term" value="F:ubiquinone binding"/>
    <property type="evidence" value="ECO:0007669"/>
    <property type="project" value="TreeGrafter"/>
</dbReference>
<keyword evidence="5 7" id="KW-0472">Membrane</keyword>
<feature type="transmembrane region" description="Helical" evidence="7">
    <location>
        <begin position="6"/>
        <end position="28"/>
    </location>
</feature>
<dbReference type="PANTHER" id="PTHR43507:SF1">
    <property type="entry name" value="NADH-UBIQUINONE OXIDOREDUCTASE CHAIN 4"/>
    <property type="match status" value="1"/>
</dbReference>
<proteinExistence type="inferred from homology"/>
<evidence type="ECO:0000256" key="5">
    <source>
        <dbReference type="ARBA" id="ARBA00023136"/>
    </source>
</evidence>
<feature type="domain" description="NADH:quinone oxidoreductase/Mrp antiporter transmembrane" evidence="8">
    <location>
        <begin position="150"/>
        <end position="462"/>
    </location>
</feature>
<dbReference type="Proteomes" id="UP000193834">
    <property type="component" value="Unassembled WGS sequence"/>
</dbReference>
<feature type="transmembrane region" description="Helical" evidence="7">
    <location>
        <begin position="133"/>
        <end position="150"/>
    </location>
</feature>
<evidence type="ECO:0000259" key="8">
    <source>
        <dbReference type="Pfam" id="PF00361"/>
    </source>
</evidence>
<feature type="transmembrane region" description="Helical" evidence="7">
    <location>
        <begin position="156"/>
        <end position="175"/>
    </location>
</feature>
<dbReference type="PANTHER" id="PTHR43507">
    <property type="entry name" value="NADH-UBIQUINONE OXIDOREDUCTASE CHAIN 4"/>
    <property type="match status" value="1"/>
</dbReference>
<evidence type="ECO:0000313" key="10">
    <source>
        <dbReference type="Proteomes" id="UP000193834"/>
    </source>
</evidence>
<dbReference type="GO" id="GO:0042773">
    <property type="term" value="P:ATP synthesis coupled electron transport"/>
    <property type="evidence" value="ECO:0007669"/>
    <property type="project" value="InterPro"/>
</dbReference>
<keyword evidence="4 7" id="KW-1133">Transmembrane helix</keyword>
<dbReference type="Pfam" id="PF00361">
    <property type="entry name" value="Proton_antipo_M"/>
    <property type="match status" value="1"/>
</dbReference>